<dbReference type="InterPro" id="IPR018392">
    <property type="entry name" value="LysM"/>
</dbReference>
<dbReference type="CDD" id="cd00118">
    <property type="entry name" value="LysM"/>
    <property type="match status" value="1"/>
</dbReference>
<dbReference type="PROSITE" id="PS51782">
    <property type="entry name" value="LYSM"/>
    <property type="match status" value="1"/>
</dbReference>
<comment type="caution">
    <text evidence="2">The sequence shown here is derived from an EMBL/GenBank/DDBJ whole genome shotgun (WGS) entry which is preliminary data.</text>
</comment>
<keyword evidence="3" id="KW-1185">Reference proteome</keyword>
<dbReference type="Gene3D" id="3.10.350.10">
    <property type="entry name" value="LysM domain"/>
    <property type="match status" value="1"/>
</dbReference>
<dbReference type="Pfam" id="PF19266">
    <property type="entry name" value="CIS_tube"/>
    <property type="match status" value="1"/>
</dbReference>
<dbReference type="InterPro" id="IPR036779">
    <property type="entry name" value="LysM_dom_sf"/>
</dbReference>
<evidence type="ECO:0000313" key="2">
    <source>
        <dbReference type="EMBL" id="GIJ03690.1"/>
    </source>
</evidence>
<reference evidence="2" key="1">
    <citation type="submission" date="2021-01" db="EMBL/GenBank/DDBJ databases">
        <title>Whole genome shotgun sequence of Spirilliplanes yamanashiensis NBRC 15828.</title>
        <authorList>
            <person name="Komaki H."/>
            <person name="Tamura T."/>
        </authorList>
    </citation>
    <scope>NUCLEOTIDE SEQUENCE</scope>
    <source>
        <strain evidence="2">NBRC 15828</strain>
    </source>
</reference>
<organism evidence="2 3">
    <name type="scientific">Spirilliplanes yamanashiensis</name>
    <dbReference type="NCBI Taxonomy" id="42233"/>
    <lineage>
        <taxon>Bacteria</taxon>
        <taxon>Bacillati</taxon>
        <taxon>Actinomycetota</taxon>
        <taxon>Actinomycetes</taxon>
        <taxon>Micromonosporales</taxon>
        <taxon>Micromonosporaceae</taxon>
        <taxon>Spirilliplanes</taxon>
    </lineage>
</organism>
<dbReference type="Proteomes" id="UP000652013">
    <property type="component" value="Unassembled WGS sequence"/>
</dbReference>
<dbReference type="AlphaFoldDB" id="A0A8J4DK52"/>
<proteinExistence type="predicted"/>
<evidence type="ECO:0000259" key="1">
    <source>
        <dbReference type="PROSITE" id="PS51782"/>
    </source>
</evidence>
<sequence length="236" mass="24851">MARASLQSMMPPAMVSFDLNPEQIVMSRTASLMTRPNASSNAGTPGGASGSIFKKAPAPMITLNKVTFLGDDVKSRCDQLLGWMSPGGGGLLGAAMQLGGAALSAATGGMVNLISRPPLVMFTWGSSFLYQGIVNTCNVTYSRFAKDGTPVRAEVTIRLQEQPSLLALLPTNPTSQGLPGRTAHTVSSGDSLARIATEQYGSPGRWRQIADCNNIDDPLRVKPGDRVYLPNPGELA</sequence>
<name>A0A8J4DK52_9ACTN</name>
<dbReference type="InterPro" id="IPR045361">
    <property type="entry name" value="CIS_tube_prot_N"/>
</dbReference>
<accession>A0A8J4DK52</accession>
<dbReference type="Pfam" id="PF01476">
    <property type="entry name" value="LysM"/>
    <property type="match status" value="1"/>
</dbReference>
<evidence type="ECO:0000313" key="3">
    <source>
        <dbReference type="Proteomes" id="UP000652013"/>
    </source>
</evidence>
<dbReference type="RefSeq" id="WP_203938945.1">
    <property type="nucleotide sequence ID" value="NZ_BAAAGJ010000022.1"/>
</dbReference>
<gene>
    <name evidence="2" type="ORF">Sya03_30420</name>
</gene>
<dbReference type="EMBL" id="BOOY01000022">
    <property type="protein sequence ID" value="GIJ03690.1"/>
    <property type="molecule type" value="Genomic_DNA"/>
</dbReference>
<feature type="domain" description="LysM" evidence="1">
    <location>
        <begin position="182"/>
        <end position="229"/>
    </location>
</feature>
<protein>
    <recommendedName>
        <fullName evidence="1">LysM domain-containing protein</fullName>
    </recommendedName>
</protein>